<organism evidence="1 2">
    <name type="scientific">Vibrio coralliirubri</name>
    <dbReference type="NCBI Taxonomy" id="1516159"/>
    <lineage>
        <taxon>Bacteria</taxon>
        <taxon>Pseudomonadati</taxon>
        <taxon>Pseudomonadota</taxon>
        <taxon>Gammaproteobacteria</taxon>
        <taxon>Vibrionales</taxon>
        <taxon>Vibrionaceae</taxon>
        <taxon>Vibrio</taxon>
    </lineage>
</organism>
<dbReference type="Pfam" id="PF04077">
    <property type="entry name" value="DsrH"/>
    <property type="match status" value="1"/>
</dbReference>
<dbReference type="AlphaFoldDB" id="A0AA87C0Z3"/>
<dbReference type="GO" id="GO:0002143">
    <property type="term" value="P:tRNA wobble position uridine thiolation"/>
    <property type="evidence" value="ECO:0007669"/>
    <property type="project" value="InterPro"/>
</dbReference>
<dbReference type="NCBIfam" id="TIGR03011">
    <property type="entry name" value="sulf_tusB_dsrH"/>
    <property type="match status" value="1"/>
</dbReference>
<dbReference type="Gene3D" id="3.40.1260.10">
    <property type="entry name" value="DsrEFH-like"/>
    <property type="match status" value="1"/>
</dbReference>
<proteinExistence type="predicted"/>
<dbReference type="Proteomes" id="UP000041625">
    <property type="component" value="Unassembled WGS sequence"/>
</dbReference>
<name>A0AA87C0Z3_9VIBR</name>
<evidence type="ECO:0000313" key="2">
    <source>
        <dbReference type="Proteomes" id="UP000041625"/>
    </source>
</evidence>
<evidence type="ECO:0000313" key="1">
    <source>
        <dbReference type="EMBL" id="CDT99001.1"/>
    </source>
</evidence>
<protein>
    <submittedName>
        <fullName evidence="1">Sulphur relay, TusB/DsrH</fullName>
    </submittedName>
</protein>
<dbReference type="SUPFAM" id="SSF75169">
    <property type="entry name" value="DsrEFH-like"/>
    <property type="match status" value="1"/>
</dbReference>
<gene>
    <name evidence="1" type="ORF">VCR31J2_70005</name>
</gene>
<dbReference type="GO" id="GO:1990228">
    <property type="term" value="C:sulfurtransferase complex"/>
    <property type="evidence" value="ECO:0007669"/>
    <property type="project" value="TreeGrafter"/>
</dbReference>
<dbReference type="InterPro" id="IPR027396">
    <property type="entry name" value="DsrEFH-like"/>
</dbReference>
<dbReference type="PANTHER" id="PTHR37526">
    <property type="entry name" value="PROTEIN TUSB"/>
    <property type="match status" value="1"/>
</dbReference>
<comment type="caution">
    <text evidence="1">The sequence shown here is derived from an EMBL/GenBank/DDBJ whole genome shotgun (WGS) entry which is preliminary data.</text>
</comment>
<dbReference type="PANTHER" id="PTHR37526:SF1">
    <property type="entry name" value="PROTEIN TUSB"/>
    <property type="match status" value="1"/>
</dbReference>
<keyword evidence="2" id="KW-1185">Reference proteome</keyword>
<dbReference type="EMBL" id="CCKJ01000223">
    <property type="protein sequence ID" value="CDT99001.1"/>
    <property type="molecule type" value="Genomic_DNA"/>
</dbReference>
<dbReference type="InterPro" id="IPR007215">
    <property type="entry name" value="Sulphur_relay_TusB/DsrH"/>
</dbReference>
<reference evidence="1 2" key="1">
    <citation type="submission" date="2014-06" db="EMBL/GenBank/DDBJ databases">
        <authorList>
            <person name="Le Roux F."/>
        </authorList>
    </citation>
    <scope>NUCLEOTIDE SEQUENCE [LARGE SCALE GENOMIC DNA]</scope>
    <source>
        <strain evidence="1 2">J2-31</strain>
    </source>
</reference>
<accession>A0AA87C0Z3</accession>
<sequence>MPTDTDFLGDAMLHIVKSVDKLKLALTYSQPQDQYLLVEDAVYVCLPNHELFTQICAVEQVSVLKPDLDSRGLQLLVSSTIDQVDFDGFVKLTVLNDKSVTW</sequence>